<dbReference type="Proteomes" id="UP001461498">
    <property type="component" value="Unassembled WGS sequence"/>
</dbReference>
<evidence type="ECO:0000313" key="2">
    <source>
        <dbReference type="EMBL" id="KAK9512073.1"/>
    </source>
</evidence>
<accession>A0AAW1DRU2</accession>
<organism evidence="2 3">
    <name type="scientific">Rhynocoris fuscipes</name>
    <dbReference type="NCBI Taxonomy" id="488301"/>
    <lineage>
        <taxon>Eukaryota</taxon>
        <taxon>Metazoa</taxon>
        <taxon>Ecdysozoa</taxon>
        <taxon>Arthropoda</taxon>
        <taxon>Hexapoda</taxon>
        <taxon>Insecta</taxon>
        <taxon>Pterygota</taxon>
        <taxon>Neoptera</taxon>
        <taxon>Paraneoptera</taxon>
        <taxon>Hemiptera</taxon>
        <taxon>Heteroptera</taxon>
        <taxon>Panheteroptera</taxon>
        <taxon>Cimicomorpha</taxon>
        <taxon>Reduviidae</taxon>
        <taxon>Harpactorinae</taxon>
        <taxon>Harpactorini</taxon>
        <taxon>Rhynocoris</taxon>
    </lineage>
</organism>
<dbReference type="AlphaFoldDB" id="A0AAW1DRU2"/>
<protein>
    <submittedName>
        <fullName evidence="2">Uncharacterized protein</fullName>
    </submittedName>
</protein>
<comment type="caution">
    <text evidence="2">The sequence shown here is derived from an EMBL/GenBank/DDBJ whole genome shotgun (WGS) entry which is preliminary data.</text>
</comment>
<evidence type="ECO:0000256" key="1">
    <source>
        <dbReference type="SAM" id="MobiDB-lite"/>
    </source>
</evidence>
<dbReference type="EMBL" id="JAPXFL010000001">
    <property type="protein sequence ID" value="KAK9512073.1"/>
    <property type="molecule type" value="Genomic_DNA"/>
</dbReference>
<keyword evidence="3" id="KW-1185">Reference proteome</keyword>
<name>A0AAW1DRU2_9HEMI</name>
<reference evidence="2 3" key="1">
    <citation type="submission" date="2022-12" db="EMBL/GenBank/DDBJ databases">
        <title>Chromosome-level genome assembly of true bugs.</title>
        <authorList>
            <person name="Ma L."/>
            <person name="Li H."/>
        </authorList>
    </citation>
    <scope>NUCLEOTIDE SEQUENCE [LARGE SCALE GENOMIC DNA]</scope>
    <source>
        <strain evidence="2">Lab_2022b</strain>
    </source>
</reference>
<feature type="region of interest" description="Disordered" evidence="1">
    <location>
        <begin position="51"/>
        <end position="102"/>
    </location>
</feature>
<proteinExistence type="predicted"/>
<evidence type="ECO:0000313" key="3">
    <source>
        <dbReference type="Proteomes" id="UP001461498"/>
    </source>
</evidence>
<feature type="compositionally biased region" description="Basic and acidic residues" evidence="1">
    <location>
        <begin position="85"/>
        <end position="102"/>
    </location>
</feature>
<gene>
    <name evidence="2" type="ORF">O3M35_000582</name>
</gene>
<sequence>MGLKRSASIYQAWTRSGRVVVKVNNFPSHIVKSGNDIYKIMPGPSSSTFCVSTLDDKDKPSTSKQATKKRKLLPSTKQDGVEDPVLLKKKSDAKVDPPKRKS</sequence>